<dbReference type="Gene3D" id="3.40.50.2300">
    <property type="match status" value="2"/>
</dbReference>
<feature type="domain" description="Periplasmic binding protein" evidence="5">
    <location>
        <begin position="81"/>
        <end position="338"/>
    </location>
</feature>
<comment type="caution">
    <text evidence="6">The sequence shown here is derived from an EMBL/GenBank/DDBJ whole genome shotgun (WGS) entry which is preliminary data.</text>
</comment>
<comment type="subcellular location">
    <subcellularLocation>
        <location evidence="1">Cell envelope</location>
    </subcellularLocation>
</comment>
<name>A0ABU8AXU5_9ACTN</name>
<dbReference type="Proteomes" id="UP001310290">
    <property type="component" value="Unassembled WGS sequence"/>
</dbReference>
<keyword evidence="7" id="KW-1185">Reference proteome</keyword>
<dbReference type="RefSeq" id="WP_334661181.1">
    <property type="nucleotide sequence ID" value="NZ_JARULZ010000002.1"/>
</dbReference>
<dbReference type="SUPFAM" id="SSF53822">
    <property type="entry name" value="Periplasmic binding protein-like I"/>
    <property type="match status" value="1"/>
</dbReference>
<organism evidence="6 7">
    <name type="scientific">Streptomyces bottropensis</name>
    <dbReference type="NCBI Taxonomy" id="42235"/>
    <lineage>
        <taxon>Bacteria</taxon>
        <taxon>Bacillati</taxon>
        <taxon>Actinomycetota</taxon>
        <taxon>Actinomycetes</taxon>
        <taxon>Kitasatosporales</taxon>
        <taxon>Streptomycetaceae</taxon>
        <taxon>Streptomyces</taxon>
    </lineage>
</organism>
<gene>
    <name evidence="6" type="ORF">QBA35_35485</name>
</gene>
<evidence type="ECO:0000256" key="4">
    <source>
        <dbReference type="SAM" id="MobiDB-lite"/>
    </source>
</evidence>
<dbReference type="EMBL" id="JARULZ010000002">
    <property type="protein sequence ID" value="MEH0638531.1"/>
    <property type="molecule type" value="Genomic_DNA"/>
</dbReference>
<evidence type="ECO:0000313" key="7">
    <source>
        <dbReference type="Proteomes" id="UP001310290"/>
    </source>
</evidence>
<dbReference type="PANTHER" id="PTHR46847:SF1">
    <property type="entry name" value="D-ALLOSE-BINDING PERIPLASMIC PROTEIN-RELATED"/>
    <property type="match status" value="1"/>
</dbReference>
<protein>
    <submittedName>
        <fullName evidence="6">Substrate-binding domain-containing protein</fullName>
    </submittedName>
</protein>
<dbReference type="Pfam" id="PF13407">
    <property type="entry name" value="Peripla_BP_4"/>
    <property type="match status" value="1"/>
</dbReference>
<evidence type="ECO:0000256" key="3">
    <source>
        <dbReference type="ARBA" id="ARBA00022729"/>
    </source>
</evidence>
<keyword evidence="3" id="KW-0732">Signal</keyword>
<evidence type="ECO:0000259" key="5">
    <source>
        <dbReference type="Pfam" id="PF13407"/>
    </source>
</evidence>
<reference evidence="6" key="1">
    <citation type="submission" date="2023-04" db="EMBL/GenBank/DDBJ databases">
        <title>Genomic diversity of scab-causing Streptomyces spp. in the province of Quebec, Canada.</title>
        <authorList>
            <person name="Biessy A."/>
            <person name="Cadieux M."/>
            <person name="Ciotola M."/>
            <person name="Filion M."/>
        </authorList>
    </citation>
    <scope>NUCLEOTIDE SEQUENCE</scope>
    <source>
        <strain evidence="6">B21-115</strain>
    </source>
</reference>
<dbReference type="InterPro" id="IPR025997">
    <property type="entry name" value="SBP_2_dom"/>
</dbReference>
<accession>A0ABU8AXU5</accession>
<comment type="similarity">
    <text evidence="2">Belongs to the bacterial solute-binding protein 2 family.</text>
</comment>
<evidence type="ECO:0000256" key="2">
    <source>
        <dbReference type="ARBA" id="ARBA00007639"/>
    </source>
</evidence>
<feature type="region of interest" description="Disordered" evidence="4">
    <location>
        <begin position="1"/>
        <end position="36"/>
    </location>
</feature>
<evidence type="ECO:0000313" key="6">
    <source>
        <dbReference type="EMBL" id="MEH0638531.1"/>
    </source>
</evidence>
<dbReference type="InterPro" id="IPR028082">
    <property type="entry name" value="Peripla_BP_I"/>
</dbReference>
<evidence type="ECO:0000256" key="1">
    <source>
        <dbReference type="ARBA" id="ARBA00004196"/>
    </source>
</evidence>
<dbReference type="PANTHER" id="PTHR46847">
    <property type="entry name" value="D-ALLOSE-BINDING PERIPLASMIC PROTEIN-RELATED"/>
    <property type="match status" value="1"/>
</dbReference>
<proteinExistence type="inferred from homology"/>
<sequence length="396" mass="40587">MTTVAACADGSNSADAPSVKPQKSAAPGECGSVPKIAPKGSSGALASLPASAAANYNGFTQPVQASAWKDWKPSHDGPYKVALSWPPRNNSFVTDVYNSVKKTLTASGNVTITKELTPSSPADVPGQLQQINQLIGDKPDMIITQPIAPGPSAKLMDAAAKAGIPVVSAWNPTPTASAVSVGLNNFLQAATSAAKVAQAMGGKGSVLMVHGIPGIQQDADAMAGFKAALKLCPDIKVAGEVTGSYVNAATKAAVLQFLSTHPKGVDGVLQAGVMGLGVINAYKQLGKEVPPLADLGSSHGTVAYAHQNASNYQGFGTSTPNKAIGVSIAKVALKILAGDGPKVNHVITQPVYITSENLDKIYQNGWATTDSAEAAGKTDDFMSDAYIAEFFKKSSR</sequence>